<dbReference type="Proteomes" id="UP001303046">
    <property type="component" value="Unassembled WGS sequence"/>
</dbReference>
<reference evidence="1 2" key="1">
    <citation type="submission" date="2023-08" db="EMBL/GenBank/DDBJ databases">
        <title>A Necator americanus chromosomal reference genome.</title>
        <authorList>
            <person name="Ilik V."/>
            <person name="Petrzelkova K.J."/>
            <person name="Pardy F."/>
            <person name="Fuh T."/>
            <person name="Niatou-Singa F.S."/>
            <person name="Gouil Q."/>
            <person name="Baker L."/>
            <person name="Ritchie M.E."/>
            <person name="Jex A.R."/>
            <person name="Gazzola D."/>
            <person name="Li H."/>
            <person name="Toshio Fujiwara R."/>
            <person name="Zhan B."/>
            <person name="Aroian R.V."/>
            <person name="Pafco B."/>
            <person name="Schwarz E.M."/>
        </authorList>
    </citation>
    <scope>NUCLEOTIDE SEQUENCE [LARGE SCALE GENOMIC DNA]</scope>
    <source>
        <strain evidence="1 2">Aroian</strain>
        <tissue evidence="1">Whole animal</tissue>
    </source>
</reference>
<evidence type="ECO:0000313" key="1">
    <source>
        <dbReference type="EMBL" id="KAK6732349.1"/>
    </source>
</evidence>
<sequence>MSPKRRIEEDEEWPRRKAPIFNELEAKRLINLYVENRDRYHGKIKSSGRCGESDKQLLLKKWTKEISSMGFSNRSKEQIEEKIRNEIKKVQKYLKFKKEKCSKSGSANVPRLASYLNPLVKLLDENNAEHSISGIEESPPQQPPNTDEVELQHHVGFLFDEDMKPTREELAAILEGSMTSEGEGTPTSTVQEPLSSLMECNSKDEKRTTEEFAASIYDARSLLMDRRSLLLEAETKLAEMKQKEIAIRLEEAKISLELRKIELERAKLELDRIRGTPADRYSRAPTPPATPHPYPTQNNL</sequence>
<comment type="caution">
    <text evidence="1">The sequence shown here is derived from an EMBL/GenBank/DDBJ whole genome shotgun (WGS) entry which is preliminary data.</text>
</comment>
<gene>
    <name evidence="1" type="primary">Necator_chrII.g4416</name>
    <name evidence="1" type="ORF">RB195_016624</name>
</gene>
<evidence type="ECO:0000313" key="2">
    <source>
        <dbReference type="Proteomes" id="UP001303046"/>
    </source>
</evidence>
<name>A0ABR1C1B7_NECAM</name>
<protein>
    <submittedName>
        <fullName evidence="1">Uncharacterized protein</fullName>
    </submittedName>
</protein>
<dbReference type="EMBL" id="JAVFWL010000002">
    <property type="protein sequence ID" value="KAK6732349.1"/>
    <property type="molecule type" value="Genomic_DNA"/>
</dbReference>
<proteinExistence type="predicted"/>
<dbReference type="KEGG" id="nai:NECAME_05771"/>
<dbReference type="CTD" id="25345803"/>
<accession>A0ABR1C1B7</accession>
<keyword evidence="2" id="KW-1185">Reference proteome</keyword>
<organism evidence="1 2">
    <name type="scientific">Necator americanus</name>
    <name type="common">Human hookworm</name>
    <dbReference type="NCBI Taxonomy" id="51031"/>
    <lineage>
        <taxon>Eukaryota</taxon>
        <taxon>Metazoa</taxon>
        <taxon>Ecdysozoa</taxon>
        <taxon>Nematoda</taxon>
        <taxon>Chromadorea</taxon>
        <taxon>Rhabditida</taxon>
        <taxon>Rhabditina</taxon>
        <taxon>Rhabditomorpha</taxon>
        <taxon>Strongyloidea</taxon>
        <taxon>Ancylostomatidae</taxon>
        <taxon>Bunostominae</taxon>
        <taxon>Necator</taxon>
    </lineage>
</organism>